<dbReference type="AlphaFoldDB" id="S8CJH7"/>
<feature type="chain" id="PRO_5004549196" description="EGF-like domain-containing protein" evidence="1">
    <location>
        <begin position="23"/>
        <end position="105"/>
    </location>
</feature>
<evidence type="ECO:0000313" key="2">
    <source>
        <dbReference type="EMBL" id="EPS67209.1"/>
    </source>
</evidence>
<dbReference type="PANTHER" id="PTHR33881:SF7">
    <property type="entry name" value="NEUROGENIC LOCUS NOTCH-LIKE PROTEIN"/>
    <property type="match status" value="1"/>
</dbReference>
<dbReference type="OrthoDB" id="1933729at2759"/>
<evidence type="ECO:0000256" key="1">
    <source>
        <dbReference type="SAM" id="SignalP"/>
    </source>
</evidence>
<keyword evidence="3" id="KW-1185">Reference proteome</keyword>
<comment type="caution">
    <text evidence="2">The sequence shown here is derived from an EMBL/GenBank/DDBJ whole genome shotgun (WGS) entry which is preliminary data.</text>
</comment>
<name>S8CJH7_9LAMI</name>
<dbReference type="EMBL" id="AUSU01003238">
    <property type="protein sequence ID" value="EPS67209.1"/>
    <property type="molecule type" value="Genomic_DNA"/>
</dbReference>
<gene>
    <name evidence="2" type="ORF">M569_07570</name>
</gene>
<organism evidence="2 3">
    <name type="scientific">Genlisea aurea</name>
    <dbReference type="NCBI Taxonomy" id="192259"/>
    <lineage>
        <taxon>Eukaryota</taxon>
        <taxon>Viridiplantae</taxon>
        <taxon>Streptophyta</taxon>
        <taxon>Embryophyta</taxon>
        <taxon>Tracheophyta</taxon>
        <taxon>Spermatophyta</taxon>
        <taxon>Magnoliopsida</taxon>
        <taxon>eudicotyledons</taxon>
        <taxon>Gunneridae</taxon>
        <taxon>Pentapetalae</taxon>
        <taxon>asterids</taxon>
        <taxon>lamiids</taxon>
        <taxon>Lamiales</taxon>
        <taxon>Lentibulariaceae</taxon>
        <taxon>Genlisea</taxon>
    </lineage>
</organism>
<dbReference type="PANTHER" id="PTHR33881">
    <property type="entry name" value="NEUROGENIC LOCUS NOTCH-LIKE PROTEIN"/>
    <property type="match status" value="1"/>
</dbReference>
<protein>
    <recommendedName>
        <fullName evidence="4">EGF-like domain-containing protein</fullName>
    </recommendedName>
</protein>
<proteinExistence type="predicted"/>
<evidence type="ECO:0008006" key="4">
    <source>
        <dbReference type="Google" id="ProtNLM"/>
    </source>
</evidence>
<feature type="signal peptide" evidence="1">
    <location>
        <begin position="1"/>
        <end position="22"/>
    </location>
</feature>
<accession>S8CJH7</accession>
<sequence>MAKLECSSVFLLILFFSHSGAGESLFPFLPPFPGNINGSSGGGACGGAVCGRGNCVESNSSVLGFACSCDRGWKQAFDFGPCIVPNCTYAEHGLRLLSSAAAVAI</sequence>
<evidence type="ECO:0000313" key="3">
    <source>
        <dbReference type="Proteomes" id="UP000015453"/>
    </source>
</evidence>
<reference evidence="2 3" key="1">
    <citation type="journal article" date="2013" name="BMC Genomics">
        <title>The miniature genome of a carnivorous plant Genlisea aurea contains a low number of genes and short non-coding sequences.</title>
        <authorList>
            <person name="Leushkin E.V."/>
            <person name="Sutormin R.A."/>
            <person name="Nabieva E.R."/>
            <person name="Penin A.A."/>
            <person name="Kondrashov A.S."/>
            <person name="Logacheva M.D."/>
        </authorList>
    </citation>
    <scope>NUCLEOTIDE SEQUENCE [LARGE SCALE GENOMIC DNA]</scope>
</reference>
<keyword evidence="1" id="KW-0732">Signal</keyword>
<dbReference type="Proteomes" id="UP000015453">
    <property type="component" value="Unassembled WGS sequence"/>
</dbReference>